<dbReference type="EMBL" id="DVNK01000011">
    <property type="protein sequence ID" value="HIU45928.1"/>
    <property type="molecule type" value="Genomic_DNA"/>
</dbReference>
<dbReference type="GO" id="GO:0006269">
    <property type="term" value="P:DNA replication, synthesis of primer"/>
    <property type="evidence" value="ECO:0007669"/>
    <property type="project" value="UniProtKB-KW"/>
</dbReference>
<evidence type="ECO:0000313" key="15">
    <source>
        <dbReference type="Proteomes" id="UP000824123"/>
    </source>
</evidence>
<keyword evidence="3 12" id="KW-0479">Metal-binding</keyword>
<dbReference type="SMART" id="SM00490">
    <property type="entry name" value="HELICc"/>
    <property type="match status" value="1"/>
</dbReference>
<comment type="cofactor">
    <cofactor evidence="12">
        <name>Zn(2+)</name>
        <dbReference type="ChEBI" id="CHEBI:29105"/>
    </cofactor>
    <text evidence="12">Binds 2 zinc ions per subunit.</text>
</comment>
<proteinExistence type="inferred from homology"/>
<name>A0A9D1LQ26_9FIRM</name>
<dbReference type="HAMAP" id="MF_00983">
    <property type="entry name" value="PriA"/>
    <property type="match status" value="1"/>
</dbReference>
<feature type="binding site" evidence="12">
    <location>
        <position position="491"/>
    </location>
    <ligand>
        <name>Zn(2+)</name>
        <dbReference type="ChEBI" id="CHEBI:29105"/>
        <label>1</label>
    </ligand>
</feature>
<feature type="binding site" evidence="12">
    <location>
        <position position="457"/>
    </location>
    <ligand>
        <name>Zn(2+)</name>
        <dbReference type="ChEBI" id="CHEBI:29105"/>
        <label>2</label>
    </ligand>
</feature>
<evidence type="ECO:0000259" key="13">
    <source>
        <dbReference type="PROSITE" id="PS51192"/>
    </source>
</evidence>
<dbReference type="Pfam" id="PF18319">
    <property type="entry name" value="Zn_ribbon_PriA"/>
    <property type="match status" value="1"/>
</dbReference>
<comment type="similarity">
    <text evidence="12">Belongs to the helicase family. PriA subfamily.</text>
</comment>
<dbReference type="PANTHER" id="PTHR30580">
    <property type="entry name" value="PRIMOSOMAL PROTEIN N"/>
    <property type="match status" value="1"/>
</dbReference>
<reference evidence="14" key="1">
    <citation type="submission" date="2020-10" db="EMBL/GenBank/DDBJ databases">
        <authorList>
            <person name="Gilroy R."/>
        </authorList>
    </citation>
    <scope>NUCLEOTIDE SEQUENCE</scope>
    <source>
        <strain evidence="14">ChiSxjej2B14-8506</strain>
    </source>
</reference>
<evidence type="ECO:0000256" key="5">
    <source>
        <dbReference type="ARBA" id="ARBA00022801"/>
    </source>
</evidence>
<feature type="domain" description="Helicase ATP-binding" evidence="13">
    <location>
        <begin position="215"/>
        <end position="381"/>
    </location>
</feature>
<dbReference type="InterPro" id="IPR040498">
    <property type="entry name" value="PriA_CRR"/>
</dbReference>
<evidence type="ECO:0000256" key="11">
    <source>
        <dbReference type="ARBA" id="ARBA00048988"/>
    </source>
</evidence>
<dbReference type="InterPro" id="IPR027417">
    <property type="entry name" value="P-loop_NTPase"/>
</dbReference>
<keyword evidence="2 12" id="KW-0235">DNA replication</keyword>
<dbReference type="AlphaFoldDB" id="A0A9D1LQ26"/>
<dbReference type="EC" id="5.6.2.4" evidence="12"/>
<accession>A0A9D1LQ26</accession>
<comment type="catalytic activity">
    <reaction evidence="12">
        <text>Couples ATP hydrolysis with the unwinding of duplex DNA by translocating in the 3'-5' direction.</text>
        <dbReference type="EC" id="5.6.2.4"/>
    </reaction>
</comment>
<dbReference type="GO" id="GO:0043138">
    <property type="term" value="F:3'-5' DNA helicase activity"/>
    <property type="evidence" value="ECO:0007669"/>
    <property type="project" value="UniProtKB-EC"/>
</dbReference>
<dbReference type="CDD" id="cd18804">
    <property type="entry name" value="SF2_C_priA"/>
    <property type="match status" value="1"/>
</dbReference>
<dbReference type="InterPro" id="IPR042115">
    <property type="entry name" value="PriA_3primeBD_sf"/>
</dbReference>
<dbReference type="PANTHER" id="PTHR30580:SF0">
    <property type="entry name" value="PRIMOSOMAL PROTEIN N"/>
    <property type="match status" value="1"/>
</dbReference>
<evidence type="ECO:0000256" key="9">
    <source>
        <dbReference type="ARBA" id="ARBA00023125"/>
    </source>
</evidence>
<keyword evidence="4 12" id="KW-0547">Nucleotide-binding</keyword>
<dbReference type="FunFam" id="3.40.50.300:FF:000489">
    <property type="entry name" value="Primosome assembly protein PriA"/>
    <property type="match status" value="1"/>
</dbReference>
<dbReference type="InterPro" id="IPR014001">
    <property type="entry name" value="Helicase_ATP-bd"/>
</dbReference>
<evidence type="ECO:0000313" key="14">
    <source>
        <dbReference type="EMBL" id="HIU45928.1"/>
    </source>
</evidence>
<evidence type="ECO:0000256" key="7">
    <source>
        <dbReference type="ARBA" id="ARBA00022833"/>
    </source>
</evidence>
<dbReference type="InterPro" id="IPR005259">
    <property type="entry name" value="PriA"/>
</dbReference>
<sequence length="750" mass="83485">MDAVYADVIVDINSAALDRVFTYALPDGVEWTMGMRVEVPFGARRVEGYIIALRSNTELAPEKIRQVLRPLEDYGALDASQIELAKYMRAQCKCTLSAALRLMIPAQMRGERVRVKVRRMARLRIAGPELDDAIESQSRAPRRREILMELRDLGGSAPVSELPGGAEALRRLVEAGVVELSEAESLRVPTVLDSGATGAKPELTRDQRNALAQLEPALDTGGRFLLHGVTGSGKTEVYMRLIEKLLARGRTAILLVPEISLTPQMAQRFTERFGRNCALLHSHLSAGERFDEWRRIRRGDAWVVIGARSAVFAPVSDLGAIIIDEEHEASYMADKYPSYDARDIARKRCELSGALLLLGSATPSVATYMRTLPGVKPENRLELVEMLSRANHRALPSVSIVDMRSELLRGNRSIFSGELKRALEDTFSAGEQAILFLNRRGYSTFVSCRACGYVEKCDNCDVTLTYHQYDGMLHCHYCGAERRPHTVCPSCGSPYIKYFGVGTQKVEEELRTLFPGVGTVRMDADTTSGKDAHARLLSEFGRGTAQALIGTQMVAKGLDFPRVTLVGVIAADTSLNLPDYRAFERTFQLITQAAGRAGRADKPGRVIVQSYEPDHYAIQLAAAQDYRAFFTQESNRRRQGLYPPFTIIARLLVEGREPAQVIETATGLERRFQEFLDGDARMKRQIVQMRAMEAPLRLIRGMTRWQVFVKLYARGPSDEVLDFMAELEEAHGREHEGVSVTLEISPASIL</sequence>
<dbReference type="Gene3D" id="3.40.50.300">
    <property type="entry name" value="P-loop containing nucleotide triphosphate hydrolases"/>
    <property type="match status" value="2"/>
</dbReference>
<keyword evidence="5 12" id="KW-0378">Hydrolase</keyword>
<dbReference type="Pfam" id="PF17764">
    <property type="entry name" value="PriA_3primeBD"/>
    <property type="match status" value="1"/>
</dbReference>
<dbReference type="SUPFAM" id="SSF52540">
    <property type="entry name" value="P-loop containing nucleoside triphosphate hydrolases"/>
    <property type="match status" value="1"/>
</dbReference>
<protein>
    <recommendedName>
        <fullName evidence="12">Replication restart protein PriA</fullName>
    </recommendedName>
    <alternativeName>
        <fullName evidence="12">ATP-dependent DNA helicase PriA</fullName>
        <ecNumber evidence="12">5.6.2.4</ecNumber>
    </alternativeName>
    <alternativeName>
        <fullName evidence="12">DNA 3'-5' helicase PriA</fullName>
    </alternativeName>
</protein>
<dbReference type="GO" id="GO:1990077">
    <property type="term" value="C:primosome complex"/>
    <property type="evidence" value="ECO:0007669"/>
    <property type="project" value="UniProtKB-UniRule"/>
</dbReference>
<dbReference type="SMART" id="SM00487">
    <property type="entry name" value="DEXDc"/>
    <property type="match status" value="1"/>
</dbReference>
<evidence type="ECO:0000256" key="10">
    <source>
        <dbReference type="ARBA" id="ARBA00023235"/>
    </source>
</evidence>
<comment type="function">
    <text evidence="12">Initiates the restart of stalled replication forks, which reloads the replicative helicase on sites other than the origin of replication. Recognizes and binds to abandoned replication forks and remodels them to uncover a helicase loading site. Promotes assembly of the primosome at these replication forks.</text>
</comment>
<dbReference type="NCBIfam" id="TIGR00595">
    <property type="entry name" value="priA"/>
    <property type="match status" value="1"/>
</dbReference>
<dbReference type="Pfam" id="PF18074">
    <property type="entry name" value="PriA_C"/>
    <property type="match status" value="1"/>
</dbReference>
<dbReference type="GO" id="GO:0006302">
    <property type="term" value="P:double-strand break repair"/>
    <property type="evidence" value="ECO:0007669"/>
    <property type="project" value="InterPro"/>
</dbReference>
<dbReference type="GO" id="GO:0005524">
    <property type="term" value="F:ATP binding"/>
    <property type="evidence" value="ECO:0007669"/>
    <property type="project" value="UniProtKB-UniRule"/>
</dbReference>
<keyword evidence="8 12" id="KW-0067">ATP-binding</keyword>
<feature type="binding site" evidence="12">
    <location>
        <position position="451"/>
    </location>
    <ligand>
        <name>Zn(2+)</name>
        <dbReference type="ChEBI" id="CHEBI:29105"/>
        <label>1</label>
    </ligand>
</feature>
<feature type="binding site" evidence="12">
    <location>
        <position position="478"/>
    </location>
    <ligand>
        <name>Zn(2+)</name>
        <dbReference type="ChEBI" id="CHEBI:29105"/>
        <label>2</label>
    </ligand>
</feature>
<dbReference type="Pfam" id="PF00271">
    <property type="entry name" value="Helicase_C"/>
    <property type="match status" value="1"/>
</dbReference>
<evidence type="ECO:0000256" key="4">
    <source>
        <dbReference type="ARBA" id="ARBA00022741"/>
    </source>
</evidence>
<keyword evidence="1 12" id="KW-0639">Primosome</keyword>
<dbReference type="GO" id="GO:0003677">
    <property type="term" value="F:DNA binding"/>
    <property type="evidence" value="ECO:0007669"/>
    <property type="project" value="UniProtKB-UniRule"/>
</dbReference>
<keyword evidence="7 12" id="KW-0862">Zinc</keyword>
<dbReference type="InterPro" id="IPR011545">
    <property type="entry name" value="DEAD/DEAH_box_helicase_dom"/>
</dbReference>
<reference evidence="14" key="2">
    <citation type="journal article" date="2021" name="PeerJ">
        <title>Extensive microbial diversity within the chicken gut microbiome revealed by metagenomics and culture.</title>
        <authorList>
            <person name="Gilroy R."/>
            <person name="Ravi A."/>
            <person name="Getino M."/>
            <person name="Pursley I."/>
            <person name="Horton D.L."/>
            <person name="Alikhan N.F."/>
            <person name="Baker D."/>
            <person name="Gharbi K."/>
            <person name="Hall N."/>
            <person name="Watson M."/>
            <person name="Adriaenssens E.M."/>
            <person name="Foster-Nyarko E."/>
            <person name="Jarju S."/>
            <person name="Secka A."/>
            <person name="Antonio M."/>
            <person name="Oren A."/>
            <person name="Chaudhuri R.R."/>
            <person name="La Ragione R."/>
            <person name="Hildebrand F."/>
            <person name="Pallen M.J."/>
        </authorList>
    </citation>
    <scope>NUCLEOTIDE SEQUENCE</scope>
    <source>
        <strain evidence="14">ChiSxjej2B14-8506</strain>
    </source>
</reference>
<feature type="binding site" evidence="12">
    <location>
        <position position="448"/>
    </location>
    <ligand>
        <name>Zn(2+)</name>
        <dbReference type="ChEBI" id="CHEBI:29105"/>
        <label>1</label>
    </ligand>
</feature>
<comment type="subunit">
    <text evidence="12">Component of the replication restart primosome.</text>
</comment>
<dbReference type="Pfam" id="PF00270">
    <property type="entry name" value="DEAD"/>
    <property type="match status" value="1"/>
</dbReference>
<dbReference type="GO" id="GO:0008270">
    <property type="term" value="F:zinc ion binding"/>
    <property type="evidence" value="ECO:0007669"/>
    <property type="project" value="UniProtKB-UniRule"/>
</dbReference>
<dbReference type="InterPro" id="IPR041236">
    <property type="entry name" value="PriA_C"/>
</dbReference>
<dbReference type="InterPro" id="IPR001650">
    <property type="entry name" value="Helicase_C-like"/>
</dbReference>
<dbReference type="GO" id="GO:0006270">
    <property type="term" value="P:DNA replication initiation"/>
    <property type="evidence" value="ECO:0007669"/>
    <property type="project" value="TreeGrafter"/>
</dbReference>
<evidence type="ECO:0000256" key="1">
    <source>
        <dbReference type="ARBA" id="ARBA00022515"/>
    </source>
</evidence>
<dbReference type="InterPro" id="IPR041222">
    <property type="entry name" value="PriA_3primeBD"/>
</dbReference>
<evidence type="ECO:0000256" key="3">
    <source>
        <dbReference type="ARBA" id="ARBA00022723"/>
    </source>
</evidence>
<evidence type="ECO:0000256" key="2">
    <source>
        <dbReference type="ARBA" id="ARBA00022705"/>
    </source>
</evidence>
<evidence type="ECO:0000256" key="12">
    <source>
        <dbReference type="HAMAP-Rule" id="MF_00983"/>
    </source>
</evidence>
<dbReference type="PROSITE" id="PS51192">
    <property type="entry name" value="HELICASE_ATP_BIND_1"/>
    <property type="match status" value="1"/>
</dbReference>
<gene>
    <name evidence="12 14" type="primary">priA</name>
    <name evidence="14" type="ORF">IAC59_01550</name>
</gene>
<comment type="catalytic activity">
    <reaction evidence="11 12">
        <text>ATP + H2O = ADP + phosphate + H(+)</text>
        <dbReference type="Rhea" id="RHEA:13065"/>
        <dbReference type="ChEBI" id="CHEBI:15377"/>
        <dbReference type="ChEBI" id="CHEBI:15378"/>
        <dbReference type="ChEBI" id="CHEBI:30616"/>
        <dbReference type="ChEBI" id="CHEBI:43474"/>
        <dbReference type="ChEBI" id="CHEBI:456216"/>
        <dbReference type="EC" id="5.6.2.4"/>
    </reaction>
</comment>
<comment type="caution">
    <text evidence="14">The sequence shown here is derived from an EMBL/GenBank/DDBJ whole genome shotgun (WGS) entry which is preliminary data.</text>
</comment>
<keyword evidence="6 12" id="KW-0347">Helicase</keyword>
<feature type="binding site" evidence="12">
    <location>
        <position position="475"/>
    </location>
    <ligand>
        <name>Zn(2+)</name>
        <dbReference type="ChEBI" id="CHEBI:29105"/>
        <label>2</label>
    </ligand>
</feature>
<dbReference type="GO" id="GO:0016787">
    <property type="term" value="F:hydrolase activity"/>
    <property type="evidence" value="ECO:0007669"/>
    <property type="project" value="UniProtKB-KW"/>
</dbReference>
<evidence type="ECO:0000256" key="8">
    <source>
        <dbReference type="ARBA" id="ARBA00022840"/>
    </source>
</evidence>
<feature type="binding site" evidence="12">
    <location>
        <position position="460"/>
    </location>
    <ligand>
        <name>Zn(2+)</name>
        <dbReference type="ChEBI" id="CHEBI:29105"/>
        <label>2</label>
    </ligand>
</feature>
<keyword evidence="9 12" id="KW-0238">DNA-binding</keyword>
<feature type="binding site" evidence="12">
    <location>
        <position position="488"/>
    </location>
    <ligand>
        <name>Zn(2+)</name>
        <dbReference type="ChEBI" id="CHEBI:29105"/>
        <label>1</label>
    </ligand>
</feature>
<keyword evidence="10 12" id="KW-0413">Isomerase</keyword>
<dbReference type="Gene3D" id="3.40.1440.60">
    <property type="entry name" value="PriA, 3(prime) DNA-binding domain"/>
    <property type="match status" value="1"/>
</dbReference>
<dbReference type="Proteomes" id="UP000824123">
    <property type="component" value="Unassembled WGS sequence"/>
</dbReference>
<organism evidence="14 15">
    <name type="scientific">Candidatus Fimadaptatus faecigallinarum</name>
    <dbReference type="NCBI Taxonomy" id="2840814"/>
    <lineage>
        <taxon>Bacteria</taxon>
        <taxon>Bacillati</taxon>
        <taxon>Bacillota</taxon>
        <taxon>Clostridia</taxon>
        <taxon>Eubacteriales</taxon>
        <taxon>Candidatus Fimadaptatus</taxon>
    </lineage>
</organism>
<evidence type="ECO:0000256" key="6">
    <source>
        <dbReference type="ARBA" id="ARBA00022806"/>
    </source>
</evidence>
<dbReference type="GO" id="GO:0006310">
    <property type="term" value="P:DNA recombination"/>
    <property type="evidence" value="ECO:0007669"/>
    <property type="project" value="InterPro"/>
</dbReference>